<dbReference type="AlphaFoldDB" id="E0NS73"/>
<dbReference type="EMBL" id="AEEI01000034">
    <property type="protein sequence ID" value="EFM02036.1"/>
    <property type="molecule type" value="Genomic_DNA"/>
</dbReference>
<proteinExistence type="predicted"/>
<gene>
    <name evidence="1" type="ORF">HMPREF0658_1024</name>
</gene>
<protein>
    <submittedName>
        <fullName evidence="1">Uncharacterized protein</fullName>
    </submittedName>
</protein>
<evidence type="ECO:0000313" key="1">
    <source>
        <dbReference type="EMBL" id="EFM02036.1"/>
    </source>
</evidence>
<name>E0NS73_9BACT</name>
<reference evidence="1" key="1">
    <citation type="submission" date="2010-07" db="EMBL/GenBank/DDBJ databases">
        <authorList>
            <person name="Muzny D."/>
            <person name="Qin X."/>
            <person name="Deng J."/>
            <person name="Jiang H."/>
            <person name="Liu Y."/>
            <person name="Qu J."/>
            <person name="Song X.-Z."/>
            <person name="Zhang L."/>
            <person name="Thornton R."/>
            <person name="Coyle M."/>
            <person name="Francisco L."/>
            <person name="Jackson L."/>
            <person name="Javaid M."/>
            <person name="Korchina V."/>
            <person name="Kovar C."/>
            <person name="Mata R."/>
            <person name="Mathew T."/>
            <person name="Ngo R."/>
            <person name="Nguyen L."/>
            <person name="Nguyen N."/>
            <person name="Okwuonu G."/>
            <person name="Ongeri F."/>
            <person name="Pham C."/>
            <person name="Simmons D."/>
            <person name="Wilczek-Boney K."/>
            <person name="Hale W."/>
            <person name="Jakkamsetti A."/>
            <person name="Pham P."/>
            <person name="Ruth R."/>
            <person name="San Lucas F."/>
            <person name="Warren J."/>
            <person name="Zhang J."/>
            <person name="Zhao Z."/>
            <person name="Zhou C."/>
            <person name="Zhu D."/>
            <person name="Lee S."/>
            <person name="Bess C."/>
            <person name="Blankenburg K."/>
            <person name="Forbes L."/>
            <person name="Fu Q."/>
            <person name="Gubbala S."/>
            <person name="Hirani K."/>
            <person name="Jayaseelan J.C."/>
            <person name="Lara F."/>
            <person name="Munidasa M."/>
            <person name="Palculict T."/>
            <person name="Patil S."/>
            <person name="Pu L.-L."/>
            <person name="Saada N."/>
            <person name="Tang L."/>
            <person name="Weissenberger G."/>
            <person name="Zhu Y."/>
            <person name="Hemphill L."/>
            <person name="Shang Y."/>
            <person name="Youmans B."/>
            <person name="Ayvaz T."/>
            <person name="Ross M."/>
            <person name="Santibanez J."/>
            <person name="Aqrawi P."/>
            <person name="Gross S."/>
            <person name="Joshi V."/>
            <person name="Fowler G."/>
            <person name="Nazareth L."/>
            <person name="Reid J."/>
            <person name="Worley K."/>
            <person name="Petrosino J."/>
            <person name="Highlander S."/>
            <person name="Gibbs R."/>
        </authorList>
    </citation>
    <scope>NUCLEOTIDE SEQUENCE [LARGE SCALE GENOMIC DNA]</scope>
    <source>
        <strain evidence="1">DSM 16973</strain>
    </source>
</reference>
<organism evidence="1 2">
    <name type="scientific">Hoylesella marshii DSM 16973 = JCM 13450</name>
    <dbReference type="NCBI Taxonomy" id="862515"/>
    <lineage>
        <taxon>Bacteria</taxon>
        <taxon>Pseudomonadati</taxon>
        <taxon>Bacteroidota</taxon>
        <taxon>Bacteroidia</taxon>
        <taxon>Bacteroidales</taxon>
        <taxon>Prevotellaceae</taxon>
        <taxon>Hoylesella</taxon>
    </lineage>
</organism>
<dbReference type="BioCyc" id="PMAR862515-HMP:GMOO-1040-MONOMER"/>
<sequence length="79" mass="8962">MLCLFFYDGRCKGTRKMENGQDFSLAFYRDVPAQGAPGLHECRTMSAQGAPGLRECQTMPAQGAPRPHECQVLRFRLRR</sequence>
<evidence type="ECO:0000313" key="2">
    <source>
        <dbReference type="Proteomes" id="UP000004394"/>
    </source>
</evidence>
<dbReference type="Proteomes" id="UP000004394">
    <property type="component" value="Unassembled WGS sequence"/>
</dbReference>
<keyword evidence="2" id="KW-1185">Reference proteome</keyword>
<accession>E0NS73</accession>
<comment type="caution">
    <text evidence="1">The sequence shown here is derived from an EMBL/GenBank/DDBJ whole genome shotgun (WGS) entry which is preliminary data.</text>
</comment>
<dbReference type="HOGENOM" id="CLU_2603075_0_0_10"/>